<evidence type="ECO:0000259" key="8">
    <source>
        <dbReference type="Pfam" id="PF09335"/>
    </source>
</evidence>
<dbReference type="AlphaFoldDB" id="A0A542ZUT9"/>
<dbReference type="InterPro" id="IPR051311">
    <property type="entry name" value="DedA_domain"/>
</dbReference>
<organism evidence="9 10">
    <name type="scientific">Rarobacter faecitabidus</name>
    <dbReference type="NCBI Taxonomy" id="13243"/>
    <lineage>
        <taxon>Bacteria</taxon>
        <taxon>Bacillati</taxon>
        <taxon>Actinomycetota</taxon>
        <taxon>Actinomycetes</taxon>
        <taxon>Micrococcales</taxon>
        <taxon>Rarobacteraceae</taxon>
        <taxon>Rarobacter</taxon>
    </lineage>
</organism>
<protein>
    <submittedName>
        <fullName evidence="9">Membrane protein DedA with SNARE-associated domain</fullName>
    </submittedName>
</protein>
<accession>A0A542ZUT9</accession>
<dbReference type="OrthoDB" id="9813426at2"/>
<gene>
    <name evidence="9" type="ORF">FB461_0626</name>
</gene>
<dbReference type="GO" id="GO:0005886">
    <property type="term" value="C:plasma membrane"/>
    <property type="evidence" value="ECO:0007669"/>
    <property type="project" value="UniProtKB-SubCell"/>
</dbReference>
<comment type="caution">
    <text evidence="9">The sequence shown here is derived from an EMBL/GenBank/DDBJ whole genome shotgun (WGS) entry which is preliminary data.</text>
</comment>
<dbReference type="PANTHER" id="PTHR42709">
    <property type="entry name" value="ALKALINE PHOSPHATASE LIKE PROTEIN"/>
    <property type="match status" value="1"/>
</dbReference>
<feature type="transmembrane region" description="Helical" evidence="7">
    <location>
        <begin position="71"/>
        <end position="96"/>
    </location>
</feature>
<proteinExistence type="inferred from homology"/>
<keyword evidence="10" id="KW-1185">Reference proteome</keyword>
<dbReference type="RefSeq" id="WP_142118865.1">
    <property type="nucleotide sequence ID" value="NZ_BAAASV010000003.1"/>
</dbReference>
<evidence type="ECO:0000256" key="4">
    <source>
        <dbReference type="ARBA" id="ARBA00022692"/>
    </source>
</evidence>
<keyword evidence="6 7" id="KW-0472">Membrane</keyword>
<evidence type="ECO:0000256" key="5">
    <source>
        <dbReference type="ARBA" id="ARBA00022989"/>
    </source>
</evidence>
<evidence type="ECO:0000313" key="9">
    <source>
        <dbReference type="EMBL" id="TQL64135.1"/>
    </source>
</evidence>
<dbReference type="EMBL" id="VFOS01000001">
    <property type="protein sequence ID" value="TQL64135.1"/>
    <property type="molecule type" value="Genomic_DNA"/>
</dbReference>
<evidence type="ECO:0000256" key="7">
    <source>
        <dbReference type="SAM" id="Phobius"/>
    </source>
</evidence>
<keyword evidence="3" id="KW-1003">Cell membrane</keyword>
<comment type="similarity">
    <text evidence="2">Belongs to the DedA family.</text>
</comment>
<dbReference type="Pfam" id="PF09335">
    <property type="entry name" value="VTT_dom"/>
    <property type="match status" value="1"/>
</dbReference>
<feature type="transmembrane region" description="Helical" evidence="7">
    <location>
        <begin position="190"/>
        <end position="211"/>
    </location>
</feature>
<keyword evidence="5 7" id="KW-1133">Transmembrane helix</keyword>
<sequence>MSQAEWLAAASRTSTAEYGGFIGWFLDTMSSLGEVGVGVAVLAETFFPPIPSEIVLPTAGYLAHDGRMSLWLAWLLATLGGLIGSWGWYAIGAALGRDRTRRIFGKVPLLEFEDFDKAEAFFARWGTTAILVGRCVPIVRSLISIPAGIERMRLWQFTLYTSLGTAIWNAIWIGLGFALGPAVQPVLDRWHSALSNIVIAIVLGAVLWFVVKRVVKRRRASAEG</sequence>
<dbReference type="InterPro" id="IPR032816">
    <property type="entry name" value="VTT_dom"/>
</dbReference>
<reference evidence="9 10" key="1">
    <citation type="submission" date="2019-06" db="EMBL/GenBank/DDBJ databases">
        <title>Sequencing the genomes of 1000 actinobacteria strains.</title>
        <authorList>
            <person name="Klenk H.-P."/>
        </authorList>
    </citation>
    <scope>NUCLEOTIDE SEQUENCE [LARGE SCALE GENOMIC DNA]</scope>
    <source>
        <strain evidence="9 10">DSM 4813</strain>
    </source>
</reference>
<evidence type="ECO:0000256" key="1">
    <source>
        <dbReference type="ARBA" id="ARBA00004651"/>
    </source>
</evidence>
<evidence type="ECO:0000256" key="6">
    <source>
        <dbReference type="ARBA" id="ARBA00023136"/>
    </source>
</evidence>
<dbReference type="Proteomes" id="UP000315389">
    <property type="component" value="Unassembled WGS sequence"/>
</dbReference>
<comment type="subcellular location">
    <subcellularLocation>
        <location evidence="1">Cell membrane</location>
        <topology evidence="1">Multi-pass membrane protein</topology>
    </subcellularLocation>
</comment>
<evidence type="ECO:0000313" key="10">
    <source>
        <dbReference type="Proteomes" id="UP000315389"/>
    </source>
</evidence>
<feature type="transmembrane region" description="Helical" evidence="7">
    <location>
        <begin position="157"/>
        <end position="178"/>
    </location>
</feature>
<name>A0A542ZUT9_RARFA</name>
<dbReference type="PANTHER" id="PTHR42709:SF6">
    <property type="entry name" value="UNDECAPRENYL PHOSPHATE TRANSPORTER A"/>
    <property type="match status" value="1"/>
</dbReference>
<keyword evidence="4 7" id="KW-0812">Transmembrane</keyword>
<feature type="domain" description="VTT" evidence="8">
    <location>
        <begin position="50"/>
        <end position="176"/>
    </location>
</feature>
<evidence type="ECO:0000256" key="3">
    <source>
        <dbReference type="ARBA" id="ARBA00022475"/>
    </source>
</evidence>
<evidence type="ECO:0000256" key="2">
    <source>
        <dbReference type="ARBA" id="ARBA00010792"/>
    </source>
</evidence>